<name>A0ABX9XN47_9PSED</name>
<proteinExistence type="predicted"/>
<accession>A0ABX9XN47</accession>
<keyword evidence="2" id="KW-1185">Reference proteome</keyword>
<protein>
    <recommendedName>
        <fullName evidence="3">Phage tail protein</fullName>
    </recommendedName>
</protein>
<gene>
    <name evidence="1" type="ORF">EF096_01885</name>
</gene>
<organism evidence="1 2">
    <name type="scientific">Pseudomonas neustonica</name>
    <dbReference type="NCBI Taxonomy" id="2487346"/>
    <lineage>
        <taxon>Bacteria</taxon>
        <taxon>Pseudomonadati</taxon>
        <taxon>Pseudomonadota</taxon>
        <taxon>Gammaproteobacteria</taxon>
        <taxon>Pseudomonadales</taxon>
        <taxon>Pseudomonadaceae</taxon>
        <taxon>Pseudomonas</taxon>
    </lineage>
</organism>
<evidence type="ECO:0000313" key="1">
    <source>
        <dbReference type="EMBL" id="ROZ88465.1"/>
    </source>
</evidence>
<evidence type="ECO:0008006" key="3">
    <source>
        <dbReference type="Google" id="ProtNLM"/>
    </source>
</evidence>
<dbReference type="EMBL" id="RKKU01000001">
    <property type="protein sequence ID" value="ROZ88465.1"/>
    <property type="molecule type" value="Genomic_DNA"/>
</dbReference>
<comment type="caution">
    <text evidence="1">The sequence shown here is derived from an EMBL/GenBank/DDBJ whole genome shotgun (WGS) entry which is preliminary data.</text>
</comment>
<dbReference type="Proteomes" id="UP000275199">
    <property type="component" value="Unassembled WGS sequence"/>
</dbReference>
<reference evidence="1 2" key="1">
    <citation type="submission" date="2018-11" db="EMBL/GenBank/DDBJ databases">
        <authorList>
            <person name="Jang G.I."/>
            <person name="Hwang C.Y."/>
        </authorList>
    </citation>
    <scope>NUCLEOTIDE SEQUENCE [LARGE SCALE GENOMIC DNA]</scope>
    <source>
        <strain evidence="1 2">SSM26</strain>
    </source>
</reference>
<evidence type="ECO:0000313" key="2">
    <source>
        <dbReference type="Proteomes" id="UP000275199"/>
    </source>
</evidence>
<dbReference type="NCBIfam" id="NF047331">
    <property type="entry name" value="phage_HTJ"/>
    <property type="match status" value="1"/>
</dbReference>
<sequence length="71" mass="7696">MAYTQKQYDELQAAIAEGALTVRHADRTITYRSLDEMQRILRAMATDLGVGNAPGTGCGAGRRLASFSKGY</sequence>
<dbReference type="RefSeq" id="WP_123887903.1">
    <property type="nucleotide sequence ID" value="NZ_RKKU01000001.1"/>
</dbReference>